<reference evidence="1" key="1">
    <citation type="submission" date="2015-07" db="EMBL/GenBank/DDBJ databases">
        <title>Adaptation to a free-living lifestyle via gene acquisitions in the diplomonad Trepomonas sp. PC1.</title>
        <authorList>
            <person name="Xu F."/>
            <person name="Jerlstrom-Hultqvist J."/>
            <person name="Kolisko M."/>
            <person name="Simpson A.G.B."/>
            <person name="Roger A.J."/>
            <person name="Svard S.G."/>
            <person name="Andersson J.O."/>
        </authorList>
    </citation>
    <scope>NUCLEOTIDE SEQUENCE</scope>
    <source>
        <strain evidence="1">PC1</strain>
    </source>
</reference>
<organism evidence="1">
    <name type="scientific">Trepomonas sp. PC1</name>
    <dbReference type="NCBI Taxonomy" id="1076344"/>
    <lineage>
        <taxon>Eukaryota</taxon>
        <taxon>Metamonada</taxon>
        <taxon>Diplomonadida</taxon>
        <taxon>Hexamitidae</taxon>
        <taxon>Hexamitinae</taxon>
        <taxon>Trepomonas</taxon>
    </lineage>
</organism>
<dbReference type="InterPro" id="IPR032675">
    <property type="entry name" value="LRR_dom_sf"/>
</dbReference>
<dbReference type="AlphaFoldDB" id="A0A146KB97"/>
<accession>A0A146KB97</accession>
<feature type="non-terminal residue" evidence="1">
    <location>
        <position position="143"/>
    </location>
</feature>
<evidence type="ECO:0000313" key="1">
    <source>
        <dbReference type="EMBL" id="JAP92751.1"/>
    </source>
</evidence>
<protein>
    <submittedName>
        <fullName evidence="1">Leucine rich repeats-containing protein</fullName>
    </submittedName>
</protein>
<gene>
    <name evidence="1" type="ORF">TPC1_15201</name>
</gene>
<name>A0A146KB97_9EUKA</name>
<proteinExistence type="predicted"/>
<dbReference type="SUPFAM" id="SSF52058">
    <property type="entry name" value="L domain-like"/>
    <property type="match status" value="1"/>
</dbReference>
<dbReference type="Pfam" id="PF13306">
    <property type="entry name" value="LRR_5"/>
    <property type="match status" value="1"/>
</dbReference>
<dbReference type="InterPro" id="IPR026906">
    <property type="entry name" value="LRR_5"/>
</dbReference>
<sequence length="143" mass="17215">MVYAPKNQVVRKSCFADCFSLEYYYSENLFEIDERSFQNCYKLKFINLGRCQTIKMFAFTNCSSLGTVQIKAQDVLEKWVFKGCENFKIDFMNVDRYINVETNFIHKIDQFFDKRTFIYQKGKKIQQMCKLLKNTMDQEKFIK</sequence>
<dbReference type="Gene3D" id="3.80.10.10">
    <property type="entry name" value="Ribonuclease Inhibitor"/>
    <property type="match status" value="1"/>
</dbReference>
<dbReference type="EMBL" id="GDID01003855">
    <property type="protein sequence ID" value="JAP92751.1"/>
    <property type="molecule type" value="Transcribed_RNA"/>
</dbReference>